<evidence type="ECO:0000259" key="11">
    <source>
        <dbReference type="PROSITE" id="PS50893"/>
    </source>
</evidence>
<evidence type="ECO:0000313" key="13">
    <source>
        <dbReference type="Proteomes" id="UP000297385"/>
    </source>
</evidence>
<proteinExistence type="predicted"/>
<dbReference type="CDD" id="cd03216">
    <property type="entry name" value="ABC_Carb_Monos_I"/>
    <property type="match status" value="1"/>
</dbReference>
<evidence type="ECO:0000256" key="5">
    <source>
        <dbReference type="ARBA" id="ARBA00022597"/>
    </source>
</evidence>
<dbReference type="Gene3D" id="3.40.50.300">
    <property type="entry name" value="P-loop containing nucleotide triphosphate hydrolases"/>
    <property type="match status" value="2"/>
</dbReference>
<keyword evidence="4" id="KW-0997">Cell inner membrane</keyword>
<feature type="domain" description="ABC transporter" evidence="11">
    <location>
        <begin position="289"/>
        <end position="531"/>
    </location>
</feature>
<reference evidence="12 13" key="1">
    <citation type="submission" date="2019-03" db="EMBL/GenBank/DDBJ databases">
        <title>Complete Genome Sequence of Paraburkholderia dipogonis ICMP 19430T, a Nitrogen-fixing Symbiont of the South African Invasive Legume Dipogon lignosus in New Zealand.</title>
        <authorList>
            <person name="De Meyer S.E."/>
        </authorList>
    </citation>
    <scope>NUCLEOTIDE SEQUENCE [LARGE SCALE GENOMIC DNA]</scope>
    <source>
        <strain evidence="12 13">ICMP 19430</strain>
    </source>
</reference>
<dbReference type="SMART" id="SM00382">
    <property type="entry name" value="AAA"/>
    <property type="match status" value="2"/>
</dbReference>
<feature type="domain" description="ABC transporter" evidence="11">
    <location>
        <begin position="18"/>
        <end position="254"/>
    </location>
</feature>
<keyword evidence="9" id="KW-1278">Translocase</keyword>
<dbReference type="PROSITE" id="PS50893">
    <property type="entry name" value="ABC_TRANSPORTER_2"/>
    <property type="match status" value="2"/>
</dbReference>
<accession>A0A4Y8MVC0</accession>
<keyword evidence="10" id="KW-0472">Membrane</keyword>
<evidence type="ECO:0000256" key="1">
    <source>
        <dbReference type="ARBA" id="ARBA00004202"/>
    </source>
</evidence>
<keyword evidence="8 12" id="KW-0067">ATP-binding</keyword>
<evidence type="ECO:0000256" key="8">
    <source>
        <dbReference type="ARBA" id="ARBA00022840"/>
    </source>
</evidence>
<organism evidence="12 13">
    <name type="scientific">Paraburkholderia dipogonis</name>
    <dbReference type="NCBI Taxonomy" id="1211383"/>
    <lineage>
        <taxon>Bacteria</taxon>
        <taxon>Pseudomonadati</taxon>
        <taxon>Pseudomonadota</taxon>
        <taxon>Betaproteobacteria</taxon>
        <taxon>Burkholderiales</taxon>
        <taxon>Burkholderiaceae</taxon>
        <taxon>Paraburkholderia</taxon>
    </lineage>
</organism>
<dbReference type="InterPro" id="IPR003439">
    <property type="entry name" value="ABC_transporter-like_ATP-bd"/>
</dbReference>
<dbReference type="RefSeq" id="WP_134464591.1">
    <property type="nucleotide sequence ID" value="NZ_JBHMFL010000106.1"/>
</dbReference>
<evidence type="ECO:0000256" key="4">
    <source>
        <dbReference type="ARBA" id="ARBA00022519"/>
    </source>
</evidence>
<evidence type="ECO:0000256" key="2">
    <source>
        <dbReference type="ARBA" id="ARBA00022448"/>
    </source>
</evidence>
<dbReference type="EMBL" id="SNVI01000002">
    <property type="protein sequence ID" value="TFE41500.1"/>
    <property type="molecule type" value="Genomic_DNA"/>
</dbReference>
<comment type="subcellular location">
    <subcellularLocation>
        <location evidence="1">Cell membrane</location>
        <topology evidence="1">Peripheral membrane protein</topology>
    </subcellularLocation>
</comment>
<keyword evidence="6" id="KW-0677">Repeat</keyword>
<gene>
    <name evidence="12" type="ORF">E2553_33085</name>
</gene>
<evidence type="ECO:0000313" key="12">
    <source>
        <dbReference type="EMBL" id="TFE41500.1"/>
    </source>
</evidence>
<evidence type="ECO:0000256" key="9">
    <source>
        <dbReference type="ARBA" id="ARBA00022967"/>
    </source>
</evidence>
<dbReference type="InterPro" id="IPR027417">
    <property type="entry name" value="P-loop_NTPase"/>
</dbReference>
<dbReference type="AlphaFoldDB" id="A0A4Y8MVC0"/>
<evidence type="ECO:0000256" key="3">
    <source>
        <dbReference type="ARBA" id="ARBA00022475"/>
    </source>
</evidence>
<dbReference type="GO" id="GO:0005886">
    <property type="term" value="C:plasma membrane"/>
    <property type="evidence" value="ECO:0007669"/>
    <property type="project" value="UniProtKB-SubCell"/>
</dbReference>
<name>A0A4Y8MVC0_9BURK</name>
<evidence type="ECO:0000256" key="7">
    <source>
        <dbReference type="ARBA" id="ARBA00022741"/>
    </source>
</evidence>
<keyword evidence="5" id="KW-0762">Sugar transport</keyword>
<dbReference type="PANTHER" id="PTHR43790">
    <property type="entry name" value="CARBOHYDRATE TRANSPORT ATP-BINDING PROTEIN MG119-RELATED"/>
    <property type="match status" value="1"/>
</dbReference>
<dbReference type="GO" id="GO:0005524">
    <property type="term" value="F:ATP binding"/>
    <property type="evidence" value="ECO:0007669"/>
    <property type="project" value="UniProtKB-KW"/>
</dbReference>
<dbReference type="Pfam" id="PF00005">
    <property type="entry name" value="ABC_tran"/>
    <property type="match status" value="2"/>
</dbReference>
<keyword evidence="2" id="KW-0813">Transport</keyword>
<dbReference type="GeneID" id="97309698"/>
<dbReference type="Proteomes" id="UP000297385">
    <property type="component" value="Unassembled WGS sequence"/>
</dbReference>
<dbReference type="InterPro" id="IPR003593">
    <property type="entry name" value="AAA+_ATPase"/>
</dbReference>
<keyword evidence="3" id="KW-1003">Cell membrane</keyword>
<evidence type="ECO:0000256" key="10">
    <source>
        <dbReference type="ARBA" id="ARBA00023136"/>
    </source>
</evidence>
<dbReference type="GO" id="GO:0016887">
    <property type="term" value="F:ATP hydrolysis activity"/>
    <property type="evidence" value="ECO:0007669"/>
    <property type="project" value="InterPro"/>
</dbReference>
<dbReference type="SUPFAM" id="SSF52540">
    <property type="entry name" value="P-loop containing nucleoside triphosphate hydrolases"/>
    <property type="match status" value="2"/>
</dbReference>
<dbReference type="CDD" id="cd03215">
    <property type="entry name" value="ABC_Carb_Monos_II"/>
    <property type="match status" value="1"/>
</dbReference>
<keyword evidence="7" id="KW-0547">Nucleotide-binding</keyword>
<dbReference type="InterPro" id="IPR050107">
    <property type="entry name" value="ABC_carbohydrate_import_ATPase"/>
</dbReference>
<dbReference type="PANTHER" id="PTHR43790:SF9">
    <property type="entry name" value="GALACTOFURANOSE TRANSPORTER ATP-BINDING PROTEIN YTFR"/>
    <property type="match status" value="1"/>
</dbReference>
<evidence type="ECO:0000256" key="6">
    <source>
        <dbReference type="ARBA" id="ARBA00022737"/>
    </source>
</evidence>
<sequence>MSEPVAVAAASSPQVPLIRVAGVTKRFGGVHALRGVNLEVLPGEVHALLGENGAGKSTLIKILSGVHAYDDGVIEIAGQKVAFDSPAQSRDAGVAVVYQDLSLVESLSVGANLMLGREPRTRLGFVKNRQLMATVGEFLRSHGIPLDPKVPVGSLPFAYRQMTEICKALMGEVRVLILDEPTSALTGGEEQILFDAIRAVTARGVGVIYVTHRLNEVFRISQRVTVFRDGANAGTFQTAQTDMKQLVAAIVGPAHAALQARQKTAVGDGAAVVATTASALPVAEPASNADAAPVLKLSNVSNDRLHHIDLVVRRGEVHGLAGLIGSGRTEILQTVFGLRSVDAGSIELDGRTRSRITPAEAIQLGVALVPEDRHLEGLVLDHSIERNLTLPRLPHFSRWGWLRSQAAVQQAKRSMKELAVKAPNSSTAVKFLSGGNQQKVVFAKWNQPRPKLLMLDEPTVGVDVGAREEIYGVVNDAAQAGTGVLVVSSDLDELLRLCDRISIVADGCIVNTVERAELVNAEALHHLIQLSRSSLEALAT</sequence>
<protein>
    <submittedName>
        <fullName evidence="12">Sugar ABC transporter ATP-binding protein</fullName>
    </submittedName>
</protein>
<comment type="caution">
    <text evidence="12">The sequence shown here is derived from an EMBL/GenBank/DDBJ whole genome shotgun (WGS) entry which is preliminary data.</text>
</comment>
<dbReference type="FunFam" id="3.40.50.300:FF:000127">
    <property type="entry name" value="Ribose import ATP-binding protein RbsA"/>
    <property type="match status" value="1"/>
</dbReference>